<dbReference type="InterPro" id="IPR013761">
    <property type="entry name" value="SAM/pointed_sf"/>
</dbReference>
<feature type="compositionally biased region" description="Gly residues" evidence="4">
    <location>
        <begin position="469"/>
        <end position="482"/>
    </location>
</feature>
<dbReference type="SMART" id="SM00413">
    <property type="entry name" value="ETS"/>
    <property type="match status" value="1"/>
</dbReference>
<keyword evidence="2 3" id="KW-0238">DNA-binding</keyword>
<comment type="similarity">
    <text evidence="1 3">Belongs to the ETS family.</text>
</comment>
<gene>
    <name evidence="8" type="primary">pnt</name>
</gene>
<evidence type="ECO:0000313" key="8">
    <source>
        <dbReference type="RefSeq" id="XP_036674267.3"/>
    </source>
</evidence>
<dbReference type="Pfam" id="PF00178">
    <property type="entry name" value="Ets"/>
    <property type="match status" value="1"/>
</dbReference>
<dbReference type="InterPro" id="IPR003118">
    <property type="entry name" value="Pointed_dom"/>
</dbReference>
<dbReference type="PANTHER" id="PTHR11849:SF289">
    <property type="entry name" value="ETS-LIKE PROTEIN POINTED"/>
    <property type="match status" value="1"/>
</dbReference>
<feature type="compositionally biased region" description="Low complexity" evidence="4">
    <location>
        <begin position="493"/>
        <end position="505"/>
    </location>
</feature>
<dbReference type="SMART" id="SM00251">
    <property type="entry name" value="SAM_PNT"/>
    <property type="match status" value="1"/>
</dbReference>
<dbReference type="SUPFAM" id="SSF46785">
    <property type="entry name" value="Winged helix' DNA-binding domain"/>
    <property type="match status" value="1"/>
</dbReference>
<feature type="region of interest" description="Disordered" evidence="4">
    <location>
        <begin position="311"/>
        <end position="415"/>
    </location>
</feature>
<dbReference type="GeneID" id="108011911"/>
<evidence type="ECO:0000259" key="6">
    <source>
        <dbReference type="PROSITE" id="PS51433"/>
    </source>
</evidence>
<dbReference type="RefSeq" id="XP_036674267.3">
    <property type="nucleotide sequence ID" value="XM_036818372.3"/>
</dbReference>
<dbReference type="InterPro" id="IPR046328">
    <property type="entry name" value="ETS_fam"/>
</dbReference>
<evidence type="ECO:0000256" key="4">
    <source>
        <dbReference type="SAM" id="MobiDB-lite"/>
    </source>
</evidence>
<feature type="compositionally biased region" description="Polar residues" evidence="4">
    <location>
        <begin position="435"/>
        <end position="456"/>
    </location>
</feature>
<evidence type="ECO:0000256" key="2">
    <source>
        <dbReference type="ARBA" id="ARBA00023125"/>
    </source>
</evidence>
<dbReference type="InterPro" id="IPR000418">
    <property type="entry name" value="Ets_dom"/>
</dbReference>
<feature type="compositionally biased region" description="Low complexity" evidence="4">
    <location>
        <begin position="343"/>
        <end position="366"/>
    </location>
</feature>
<feature type="compositionally biased region" description="Gly residues" evidence="4">
    <location>
        <begin position="506"/>
        <end position="516"/>
    </location>
</feature>
<sequence length="716" mass="77826">MELAICKTDLSATKFMLPPSLPTSAAIGSSSSAVSATASHFLDKAAHELFQLNAINGHLFKSPASGHLNSVGNPSILSQLNGINNSSSHSGQVSTMRLKKNRKVTFLSSLVESKNIFIKEEPIHGCKDLCSLSDISDHEASLEVPTALPPLTPGTNRKVNEVLKASFASWEKEVQNCNITKDPREWTEEHVIYWLNWAKNEFSLVSMNLDPFYKMKGRAMVDLGKEKFLAITPPFTGDILWEHLDILQKDCEKPNEDIVHGNSFESATTASVCGSDHQVANYPTEPPANSNNSSINSRLSMDYVTSAANSDNKNFHRATPHSLNGYNTSNTHERSNNSPPPQQQQSQQPTVNGSSNASSNNNSSNSMLPPAVQQNNNNNNENNNTSSSSNTNSSSNSNNNSNNAGSNNNNNNNNNINYMATMAAIYQHHLKEEPGTQNSSIGYGGSNSQNDPTDLSSYGLPAHLAAYSGGSGSGPTGGGSSGGDDTDYHSTISAQDHQSQQSSAGNGSGGASGGSTGTSNGYMDSSSEFYASYAGRNRFHDGYPPEFTPYDAQSFQSMGAQPTAMDQWGAHAHQHPAAYMSTLGLDKGLLGGYTTQGGVPCFTGSGPIQLWQFLLELLLDKTCQSFISWTGDGWEFKLTDPDEVARRWGIRKNKPKMNYEKLSRGLRYYYDKNIIHKTAGKRYVYRFVCDLQNLVGHTPEELVAKYDLKIEKKDVD</sequence>
<dbReference type="PRINTS" id="PR00454">
    <property type="entry name" value="ETSDOMAIN"/>
</dbReference>
<dbReference type="Gene3D" id="1.10.10.10">
    <property type="entry name" value="Winged helix-like DNA-binding domain superfamily/Winged helix DNA-binding domain"/>
    <property type="match status" value="1"/>
</dbReference>
<dbReference type="InterPro" id="IPR036388">
    <property type="entry name" value="WH-like_DNA-bd_sf"/>
</dbReference>
<keyword evidence="3" id="KW-0539">Nucleus</keyword>
<reference evidence="8" key="1">
    <citation type="submission" date="2025-08" db="UniProtKB">
        <authorList>
            <consortium name="RefSeq"/>
        </authorList>
    </citation>
    <scope>IDENTIFICATION</scope>
</reference>
<organism evidence="7 8">
    <name type="scientific">Drosophila suzukii</name>
    <name type="common">Spotted-wing drosophila fruit fly</name>
    <dbReference type="NCBI Taxonomy" id="28584"/>
    <lineage>
        <taxon>Eukaryota</taxon>
        <taxon>Metazoa</taxon>
        <taxon>Ecdysozoa</taxon>
        <taxon>Arthropoda</taxon>
        <taxon>Hexapoda</taxon>
        <taxon>Insecta</taxon>
        <taxon>Pterygota</taxon>
        <taxon>Neoptera</taxon>
        <taxon>Endopterygota</taxon>
        <taxon>Diptera</taxon>
        <taxon>Brachycera</taxon>
        <taxon>Muscomorpha</taxon>
        <taxon>Ephydroidea</taxon>
        <taxon>Drosophilidae</taxon>
        <taxon>Drosophila</taxon>
        <taxon>Sophophora</taxon>
    </lineage>
</organism>
<feature type="domain" description="ETS" evidence="5">
    <location>
        <begin position="608"/>
        <end position="688"/>
    </location>
</feature>
<feature type="compositionally biased region" description="Low complexity" evidence="4">
    <location>
        <begin position="375"/>
        <end position="415"/>
    </location>
</feature>
<dbReference type="CDD" id="cd08533">
    <property type="entry name" value="SAM_PNT-ETS-1_2"/>
    <property type="match status" value="1"/>
</dbReference>
<evidence type="ECO:0000256" key="3">
    <source>
        <dbReference type="RuleBase" id="RU004019"/>
    </source>
</evidence>
<feature type="compositionally biased region" description="Polar residues" evidence="4">
    <location>
        <begin position="321"/>
        <end position="330"/>
    </location>
</feature>
<evidence type="ECO:0000256" key="1">
    <source>
        <dbReference type="ARBA" id="ARBA00005562"/>
    </source>
</evidence>
<dbReference type="Gene3D" id="1.10.150.50">
    <property type="entry name" value="Transcription Factor, Ets-1"/>
    <property type="match status" value="1"/>
</dbReference>
<evidence type="ECO:0000313" key="7">
    <source>
        <dbReference type="Proteomes" id="UP001652628"/>
    </source>
</evidence>
<feature type="region of interest" description="Disordered" evidence="4">
    <location>
        <begin position="434"/>
        <end position="520"/>
    </location>
</feature>
<dbReference type="PANTHER" id="PTHR11849">
    <property type="entry name" value="ETS"/>
    <property type="match status" value="1"/>
</dbReference>
<protein>
    <submittedName>
        <fullName evidence="8">ETS-like protein pointed isoform X1</fullName>
    </submittedName>
</protein>
<comment type="subcellular location">
    <subcellularLocation>
        <location evidence="3">Nucleus</location>
    </subcellularLocation>
</comment>
<feature type="domain" description="PNT" evidence="6">
    <location>
        <begin position="165"/>
        <end position="251"/>
    </location>
</feature>
<dbReference type="PROSITE" id="PS00345">
    <property type="entry name" value="ETS_DOMAIN_1"/>
    <property type="match status" value="1"/>
</dbReference>
<proteinExistence type="inferred from homology"/>
<dbReference type="Pfam" id="PF02198">
    <property type="entry name" value="SAM_PNT"/>
    <property type="match status" value="1"/>
</dbReference>
<evidence type="ECO:0000259" key="5">
    <source>
        <dbReference type="PROSITE" id="PS50061"/>
    </source>
</evidence>
<feature type="region of interest" description="Disordered" evidence="4">
    <location>
        <begin position="277"/>
        <end position="296"/>
    </location>
</feature>
<dbReference type="SUPFAM" id="SSF47769">
    <property type="entry name" value="SAM/Pointed domain"/>
    <property type="match status" value="1"/>
</dbReference>
<dbReference type="InterPro" id="IPR036390">
    <property type="entry name" value="WH_DNA-bd_sf"/>
</dbReference>
<accession>A0AB40A9M1</accession>
<keyword evidence="7" id="KW-1185">Reference proteome</keyword>
<name>A0AB40A9M1_DROSZ</name>
<dbReference type="PROSITE" id="PS51433">
    <property type="entry name" value="PNT"/>
    <property type="match status" value="1"/>
</dbReference>
<dbReference type="Proteomes" id="UP001652628">
    <property type="component" value="Chromosome 3"/>
</dbReference>
<dbReference type="PROSITE" id="PS50061">
    <property type="entry name" value="ETS_DOMAIN_3"/>
    <property type="match status" value="1"/>
</dbReference>
<dbReference type="PROSITE" id="PS00346">
    <property type="entry name" value="ETS_DOMAIN_2"/>
    <property type="match status" value="1"/>
</dbReference>